<dbReference type="OrthoDB" id="5873256at2759"/>
<dbReference type="AlphaFoldDB" id="A0A238C0J5"/>
<gene>
    <name evidence="1" type="ORF">X798_02512</name>
</gene>
<protein>
    <submittedName>
        <fullName evidence="1">Uncharacterized protein</fullName>
    </submittedName>
</protein>
<proteinExistence type="predicted"/>
<dbReference type="Proteomes" id="UP000242913">
    <property type="component" value="Unassembled WGS sequence"/>
</dbReference>
<evidence type="ECO:0000313" key="2">
    <source>
        <dbReference type="Proteomes" id="UP000242913"/>
    </source>
</evidence>
<keyword evidence="2" id="KW-1185">Reference proteome</keyword>
<name>A0A238C0J5_9BILA</name>
<dbReference type="EMBL" id="KZ269986">
    <property type="protein sequence ID" value="OZC10468.1"/>
    <property type="molecule type" value="Genomic_DNA"/>
</dbReference>
<evidence type="ECO:0000313" key="1">
    <source>
        <dbReference type="EMBL" id="OZC10468.1"/>
    </source>
</evidence>
<accession>A0A238C0J5</accession>
<reference evidence="1 2" key="1">
    <citation type="submission" date="2015-12" db="EMBL/GenBank/DDBJ databases">
        <title>Draft genome of the nematode, Onchocerca flexuosa.</title>
        <authorList>
            <person name="Mitreva M."/>
        </authorList>
    </citation>
    <scope>NUCLEOTIDE SEQUENCE [LARGE SCALE GENOMIC DNA]</scope>
    <source>
        <strain evidence="1">Red Deer</strain>
    </source>
</reference>
<organism evidence="1 2">
    <name type="scientific">Onchocerca flexuosa</name>
    <dbReference type="NCBI Taxonomy" id="387005"/>
    <lineage>
        <taxon>Eukaryota</taxon>
        <taxon>Metazoa</taxon>
        <taxon>Ecdysozoa</taxon>
        <taxon>Nematoda</taxon>
        <taxon>Chromadorea</taxon>
        <taxon>Rhabditida</taxon>
        <taxon>Spirurina</taxon>
        <taxon>Spiruromorpha</taxon>
        <taxon>Filarioidea</taxon>
        <taxon>Onchocercidae</taxon>
        <taxon>Onchocerca</taxon>
    </lineage>
</organism>
<sequence length="252" mass="28809">MERRYMEFVDIEEMELFMSRYMVMISSVSFDSILPDDFISIASECVKKRIKELSFTSEQSSSVLSAKCDGSKRSTLFNNFPCIAVYFTNDDASDALSPSLKSYLNLMHCLLSLSVPLRDSWSATRLHSKVLISCVMTAPVKENDSTDIELRANFQLLKNFVDTMVVMNEMVQSNIQPNEAVKSALKMAVEFMITIPNYTSLSVMNKIIVYLNRNIEYLSTDFALINSTVMSNKYQLLMVLEMNKDCLEERNE</sequence>